<comment type="caution">
    <text evidence="3">The sequence shown here is derived from an EMBL/GenBank/DDBJ whole genome shotgun (WGS) entry which is preliminary data.</text>
</comment>
<organism evidence="3 4">
    <name type="scientific">Caballeronia telluris</name>
    <dbReference type="NCBI Taxonomy" id="326475"/>
    <lineage>
        <taxon>Bacteria</taxon>
        <taxon>Pseudomonadati</taxon>
        <taxon>Pseudomonadota</taxon>
        <taxon>Betaproteobacteria</taxon>
        <taxon>Burkholderiales</taxon>
        <taxon>Burkholderiaceae</taxon>
        <taxon>Caballeronia</taxon>
    </lineage>
</organism>
<dbReference type="Proteomes" id="UP000054717">
    <property type="component" value="Unassembled WGS sequence"/>
</dbReference>
<comment type="similarity">
    <text evidence="1">Belongs to the thioredoxin family. DsbC subfamily.</text>
</comment>
<accession>A0A158G958</accession>
<dbReference type="InterPro" id="IPR012336">
    <property type="entry name" value="Thioredoxin-like_fold"/>
</dbReference>
<dbReference type="Gene3D" id="3.40.30.10">
    <property type="entry name" value="Glutaredoxin"/>
    <property type="match status" value="1"/>
</dbReference>
<dbReference type="Pfam" id="PF13098">
    <property type="entry name" value="Thioredoxin_2"/>
    <property type="match status" value="1"/>
</dbReference>
<keyword evidence="1" id="KW-0732">Signal</keyword>
<dbReference type="PANTHER" id="PTHR35272">
    <property type="entry name" value="THIOL:DISULFIDE INTERCHANGE PROTEIN DSBC-RELATED"/>
    <property type="match status" value="1"/>
</dbReference>
<protein>
    <recommendedName>
        <fullName evidence="1">Thiol:disulfide interchange protein</fullName>
    </recommendedName>
</protein>
<keyword evidence="1" id="KW-0574">Periplasm</keyword>
<keyword evidence="1" id="KW-0676">Redox-active center</keyword>
<dbReference type="SUPFAM" id="SSF52833">
    <property type="entry name" value="Thioredoxin-like"/>
    <property type="match status" value="1"/>
</dbReference>
<dbReference type="STRING" id="326475.AWB66_01647"/>
<keyword evidence="4" id="KW-1185">Reference proteome</keyword>
<dbReference type="PANTHER" id="PTHR35272:SF3">
    <property type="entry name" value="THIOL:DISULFIDE INTERCHANGE PROTEIN DSBC"/>
    <property type="match status" value="1"/>
</dbReference>
<dbReference type="CDD" id="cd03020">
    <property type="entry name" value="DsbA_DsbC_DsbG"/>
    <property type="match status" value="1"/>
</dbReference>
<feature type="domain" description="Thioredoxin-like fold" evidence="2">
    <location>
        <begin position="55"/>
        <end position="176"/>
    </location>
</feature>
<dbReference type="GO" id="GO:0042597">
    <property type="term" value="C:periplasmic space"/>
    <property type="evidence" value="ECO:0007669"/>
    <property type="project" value="UniProtKB-SubCell"/>
</dbReference>
<comment type="subcellular location">
    <subcellularLocation>
        <location evidence="1">Periplasm</location>
    </subcellularLocation>
</comment>
<dbReference type="EMBL" id="FCNZ02000005">
    <property type="protein sequence ID" value="SAL28169.1"/>
    <property type="molecule type" value="Genomic_DNA"/>
</dbReference>
<evidence type="ECO:0000259" key="2">
    <source>
        <dbReference type="Pfam" id="PF13098"/>
    </source>
</evidence>
<dbReference type="InterPro" id="IPR036249">
    <property type="entry name" value="Thioredoxin-like_sf"/>
</dbReference>
<dbReference type="AlphaFoldDB" id="A0A158G958"/>
<name>A0A158G958_9BURK</name>
<sequence>MIGVRDLLAAFVIGSTLLFLSSTATGEEEASATQMQGRRIDFASLPLGDAIKTVQGNGMRKLAVFADPYCPYCRTLERRLSEVPDVTIYTFLFPILTADSKRMAAAIWCASDRSATWHAWMLDGRTPLRRVCAGAPLERNLSLAKGLGVRITPTIIFANGELVTGAIPLDDLKSLLAP</sequence>
<reference evidence="3" key="1">
    <citation type="submission" date="2016-01" db="EMBL/GenBank/DDBJ databases">
        <authorList>
            <person name="Peeters Charlotte."/>
        </authorList>
    </citation>
    <scope>NUCLEOTIDE SEQUENCE</scope>
    <source>
        <strain evidence="3">LMG 22936</strain>
    </source>
</reference>
<evidence type="ECO:0000313" key="4">
    <source>
        <dbReference type="Proteomes" id="UP000054717"/>
    </source>
</evidence>
<evidence type="ECO:0000256" key="1">
    <source>
        <dbReference type="RuleBase" id="RU364038"/>
    </source>
</evidence>
<proteinExistence type="inferred from homology"/>
<dbReference type="InterPro" id="IPR033954">
    <property type="entry name" value="DiS-bond_Isoase_DsbC/G"/>
</dbReference>
<comment type="function">
    <text evidence="1">Required for disulfide bond formation in some periplasmic proteins. Acts by transferring its disulfide bond to other proteins and is reduced in the process.</text>
</comment>
<dbReference type="InterPro" id="IPR051470">
    <property type="entry name" value="Thiol:disulfide_interchange"/>
</dbReference>
<gene>
    <name evidence="3" type="ORF">AWB66_01647</name>
</gene>
<evidence type="ECO:0000313" key="3">
    <source>
        <dbReference type="EMBL" id="SAL28169.1"/>
    </source>
</evidence>